<dbReference type="Proteomes" id="UP001156903">
    <property type="component" value="Unassembled WGS sequence"/>
</dbReference>
<dbReference type="CDD" id="cd16398">
    <property type="entry name" value="KorB_N_like"/>
    <property type="match status" value="1"/>
</dbReference>
<evidence type="ECO:0000259" key="3">
    <source>
        <dbReference type="SMART" id="SM00470"/>
    </source>
</evidence>
<dbReference type="InterPro" id="IPR042075">
    <property type="entry name" value="KorB_DNA-db"/>
</dbReference>
<dbReference type="RefSeq" id="WP_079364932.1">
    <property type="nucleotide sequence ID" value="NZ_BSPB01000004.1"/>
</dbReference>
<sequence length="318" mass="34660">MALSLDSLDLLPPAGGEGGTPLRIPLDTIDEDPDQPRQEFDEQSLDELAETIRERGVRQPVSVRTHPTQPGRWMLNFGARRLRACQRVGLSEIPAFVDQTANSVDQFIENEQRKGLSPLEIALFVQRALNQGQTQADIARAIGKSRQYVTLATALIDPPDWLMAAYREGRCRGLTELHELRKLAGEHPQYVEAWVSDRQAISREMVLSLRSDLAEGSGSVRRGTSALIESVEASLGKCSDQGLLVKSRPTTGASTETRPRMPLQASLRLLASLDGVEVVLNALQAPAQAGQVYVVSVKGGPLQAVQASRLTLIGWTGL</sequence>
<dbReference type="InterPro" id="IPR003115">
    <property type="entry name" value="ParB_N"/>
</dbReference>
<dbReference type="InterPro" id="IPR004437">
    <property type="entry name" value="ParB/RepB/Spo0J"/>
</dbReference>
<proteinExistence type="inferred from homology"/>
<feature type="compositionally biased region" description="Low complexity" evidence="2">
    <location>
        <begin position="1"/>
        <end position="14"/>
    </location>
</feature>
<dbReference type="PANTHER" id="PTHR33375">
    <property type="entry name" value="CHROMOSOME-PARTITIONING PROTEIN PARB-RELATED"/>
    <property type="match status" value="1"/>
</dbReference>
<keyword evidence="5" id="KW-1185">Reference proteome</keyword>
<protein>
    <recommendedName>
        <fullName evidence="3">ParB-like N-terminal domain-containing protein</fullName>
    </recommendedName>
</protein>
<dbReference type="Pfam" id="PF02195">
    <property type="entry name" value="ParB_N"/>
    <property type="match status" value="1"/>
</dbReference>
<dbReference type="NCBIfam" id="TIGR00180">
    <property type="entry name" value="parB_part"/>
    <property type="match status" value="1"/>
</dbReference>
<dbReference type="EMBL" id="BSPB01000004">
    <property type="protein sequence ID" value="GLS13424.1"/>
    <property type="molecule type" value="Genomic_DNA"/>
</dbReference>
<gene>
    <name evidence="4" type="ORF">GCM10007935_08530</name>
</gene>
<dbReference type="SMART" id="SM00470">
    <property type="entry name" value="ParB"/>
    <property type="match status" value="1"/>
</dbReference>
<feature type="domain" description="ParB-like N-terminal" evidence="3">
    <location>
        <begin position="22"/>
        <end position="111"/>
    </location>
</feature>
<organism evidence="4 5">
    <name type="scientific">Hydrogenophaga electricum</name>
    <dbReference type="NCBI Taxonomy" id="1230953"/>
    <lineage>
        <taxon>Bacteria</taxon>
        <taxon>Pseudomonadati</taxon>
        <taxon>Pseudomonadota</taxon>
        <taxon>Betaproteobacteria</taxon>
        <taxon>Burkholderiales</taxon>
        <taxon>Comamonadaceae</taxon>
        <taxon>Hydrogenophaga</taxon>
    </lineage>
</organism>
<dbReference type="InterPro" id="IPR050336">
    <property type="entry name" value="Chromosome_partition/occlusion"/>
</dbReference>
<comment type="similarity">
    <text evidence="1">Belongs to the ParB family.</text>
</comment>
<dbReference type="Pfam" id="PF08535">
    <property type="entry name" value="KorB"/>
    <property type="match status" value="1"/>
</dbReference>
<evidence type="ECO:0000256" key="1">
    <source>
        <dbReference type="ARBA" id="ARBA00006295"/>
    </source>
</evidence>
<evidence type="ECO:0000313" key="4">
    <source>
        <dbReference type="EMBL" id="GLS13424.1"/>
    </source>
</evidence>
<dbReference type="Gene3D" id="1.10.10.730">
    <property type="entry name" value="KorB DNA-binding domain"/>
    <property type="match status" value="1"/>
</dbReference>
<evidence type="ECO:0000256" key="2">
    <source>
        <dbReference type="SAM" id="MobiDB-lite"/>
    </source>
</evidence>
<dbReference type="Gene3D" id="6.10.250.140">
    <property type="match status" value="1"/>
</dbReference>
<dbReference type="SUPFAM" id="SSF109709">
    <property type="entry name" value="KorB DNA-binding domain-like"/>
    <property type="match status" value="1"/>
</dbReference>
<evidence type="ECO:0000313" key="5">
    <source>
        <dbReference type="Proteomes" id="UP001156903"/>
    </source>
</evidence>
<comment type="caution">
    <text evidence="4">The sequence shown here is derived from an EMBL/GenBank/DDBJ whole genome shotgun (WGS) entry which is preliminary data.</text>
</comment>
<feature type="region of interest" description="Disordered" evidence="2">
    <location>
        <begin position="1"/>
        <end position="37"/>
    </location>
</feature>
<dbReference type="Gene3D" id="3.90.1530.30">
    <property type="match status" value="1"/>
</dbReference>
<dbReference type="InterPro" id="IPR013741">
    <property type="entry name" value="KorB_domain"/>
</dbReference>
<dbReference type="InterPro" id="IPR036086">
    <property type="entry name" value="ParB/Sulfiredoxin_sf"/>
</dbReference>
<reference evidence="5" key="1">
    <citation type="journal article" date="2019" name="Int. J. Syst. Evol. Microbiol.">
        <title>The Global Catalogue of Microorganisms (GCM) 10K type strain sequencing project: providing services to taxonomists for standard genome sequencing and annotation.</title>
        <authorList>
            <consortium name="The Broad Institute Genomics Platform"/>
            <consortium name="The Broad Institute Genome Sequencing Center for Infectious Disease"/>
            <person name="Wu L."/>
            <person name="Ma J."/>
        </authorList>
    </citation>
    <scope>NUCLEOTIDE SEQUENCE [LARGE SCALE GENOMIC DNA]</scope>
    <source>
        <strain evidence="5">NBRC 109341</strain>
    </source>
</reference>
<accession>A0ABQ6C344</accession>
<dbReference type="PANTHER" id="PTHR33375:SF1">
    <property type="entry name" value="CHROMOSOME-PARTITIONING PROTEIN PARB-RELATED"/>
    <property type="match status" value="1"/>
</dbReference>
<dbReference type="SUPFAM" id="SSF110849">
    <property type="entry name" value="ParB/Sulfiredoxin"/>
    <property type="match status" value="1"/>
</dbReference>
<name>A0ABQ6C344_9BURK</name>